<organism evidence="2 3">
    <name type="scientific">Podarcis lilfordi</name>
    <name type="common">Lilford's wall lizard</name>
    <dbReference type="NCBI Taxonomy" id="74358"/>
    <lineage>
        <taxon>Eukaryota</taxon>
        <taxon>Metazoa</taxon>
        <taxon>Chordata</taxon>
        <taxon>Craniata</taxon>
        <taxon>Vertebrata</taxon>
        <taxon>Euteleostomi</taxon>
        <taxon>Lepidosauria</taxon>
        <taxon>Squamata</taxon>
        <taxon>Bifurcata</taxon>
        <taxon>Unidentata</taxon>
        <taxon>Episquamata</taxon>
        <taxon>Laterata</taxon>
        <taxon>Lacertibaenia</taxon>
        <taxon>Lacertidae</taxon>
        <taxon>Podarcis</taxon>
    </lineage>
</organism>
<proteinExistence type="predicted"/>
<evidence type="ECO:0000313" key="3">
    <source>
        <dbReference type="Proteomes" id="UP001178461"/>
    </source>
</evidence>
<accession>A0AA35L0U4</accession>
<feature type="compositionally biased region" description="Gly residues" evidence="1">
    <location>
        <begin position="45"/>
        <end position="55"/>
    </location>
</feature>
<dbReference type="Proteomes" id="UP001178461">
    <property type="component" value="Chromosome 11"/>
</dbReference>
<reference evidence="2" key="1">
    <citation type="submission" date="2022-12" db="EMBL/GenBank/DDBJ databases">
        <authorList>
            <person name="Alioto T."/>
            <person name="Alioto T."/>
            <person name="Gomez Garrido J."/>
        </authorList>
    </citation>
    <scope>NUCLEOTIDE SEQUENCE</scope>
</reference>
<dbReference type="AlphaFoldDB" id="A0AA35L0U4"/>
<sequence length="139" mass="14064">MVPSALQRRGPALPLREEGSSLQRKARFAKADEPRAKGGQEEQSSGGGGGGGGGFPAPASPLPPPTASCRTQQVPRGSAERGLLQPLAGDAGEAAGRLEQGTFPPSVAQTGRATGFSGTKMETPPSLSVSLICAIERSD</sequence>
<evidence type="ECO:0000256" key="1">
    <source>
        <dbReference type="SAM" id="MobiDB-lite"/>
    </source>
</evidence>
<keyword evidence="3" id="KW-1185">Reference proteome</keyword>
<protein>
    <submittedName>
        <fullName evidence="2">Uncharacterized protein</fullName>
    </submittedName>
</protein>
<dbReference type="EMBL" id="OX395136">
    <property type="protein sequence ID" value="CAI5787309.1"/>
    <property type="molecule type" value="Genomic_DNA"/>
</dbReference>
<feature type="region of interest" description="Disordered" evidence="1">
    <location>
        <begin position="1"/>
        <end position="126"/>
    </location>
</feature>
<gene>
    <name evidence="2" type="ORF">PODLI_1B018659</name>
</gene>
<name>A0AA35L0U4_9SAUR</name>
<feature type="compositionally biased region" description="Basic and acidic residues" evidence="1">
    <location>
        <begin position="29"/>
        <end position="40"/>
    </location>
</feature>
<evidence type="ECO:0000313" key="2">
    <source>
        <dbReference type="EMBL" id="CAI5787309.1"/>
    </source>
</evidence>